<proteinExistence type="predicted"/>
<evidence type="ECO:0000313" key="2">
    <source>
        <dbReference type="Proteomes" id="UP001177021"/>
    </source>
</evidence>
<protein>
    <submittedName>
        <fullName evidence="1">Uncharacterized protein</fullName>
    </submittedName>
</protein>
<accession>A0ACB0LUI2</accession>
<gene>
    <name evidence="1" type="ORF">MILVUS5_LOCUS36724</name>
</gene>
<dbReference type="Proteomes" id="UP001177021">
    <property type="component" value="Unassembled WGS sequence"/>
</dbReference>
<organism evidence="1 2">
    <name type="scientific">Trifolium pratense</name>
    <name type="common">Red clover</name>
    <dbReference type="NCBI Taxonomy" id="57577"/>
    <lineage>
        <taxon>Eukaryota</taxon>
        <taxon>Viridiplantae</taxon>
        <taxon>Streptophyta</taxon>
        <taxon>Embryophyta</taxon>
        <taxon>Tracheophyta</taxon>
        <taxon>Spermatophyta</taxon>
        <taxon>Magnoliopsida</taxon>
        <taxon>eudicotyledons</taxon>
        <taxon>Gunneridae</taxon>
        <taxon>Pentapetalae</taxon>
        <taxon>rosids</taxon>
        <taxon>fabids</taxon>
        <taxon>Fabales</taxon>
        <taxon>Fabaceae</taxon>
        <taxon>Papilionoideae</taxon>
        <taxon>50 kb inversion clade</taxon>
        <taxon>NPAAA clade</taxon>
        <taxon>Hologalegina</taxon>
        <taxon>IRL clade</taxon>
        <taxon>Trifolieae</taxon>
        <taxon>Trifolium</taxon>
    </lineage>
</organism>
<dbReference type="EMBL" id="CASHSV030000716">
    <property type="protein sequence ID" value="CAJ2673215.1"/>
    <property type="molecule type" value="Genomic_DNA"/>
</dbReference>
<reference evidence="1" key="1">
    <citation type="submission" date="2023-10" db="EMBL/GenBank/DDBJ databases">
        <authorList>
            <person name="Rodriguez Cubillos JULIANA M."/>
            <person name="De Vega J."/>
        </authorList>
    </citation>
    <scope>NUCLEOTIDE SEQUENCE</scope>
</reference>
<sequence length="74" mass="8610">MSRALFMALRERKCHNCDFEEKEERKKREGRARATARGKLEESRGGLEISPIQVGNKLILGLEHQKLGFWVDVR</sequence>
<comment type="caution">
    <text evidence="1">The sequence shown here is derived from an EMBL/GenBank/DDBJ whole genome shotgun (WGS) entry which is preliminary data.</text>
</comment>
<evidence type="ECO:0000313" key="1">
    <source>
        <dbReference type="EMBL" id="CAJ2673215.1"/>
    </source>
</evidence>
<keyword evidence="2" id="KW-1185">Reference proteome</keyword>
<name>A0ACB0LUI2_TRIPR</name>